<dbReference type="AlphaFoldDB" id="A0A8H3WKT0"/>
<protein>
    <submittedName>
        <fullName evidence="2">Uncharacterized protein</fullName>
    </submittedName>
</protein>
<keyword evidence="3" id="KW-1185">Reference proteome</keyword>
<evidence type="ECO:0000256" key="1">
    <source>
        <dbReference type="SAM" id="MobiDB-lite"/>
    </source>
</evidence>
<comment type="caution">
    <text evidence="2">The sequence shown here is derived from an EMBL/GenBank/DDBJ whole genome shotgun (WGS) entry which is preliminary data.</text>
</comment>
<reference evidence="2 3" key="1">
    <citation type="submission" date="2019-12" db="EMBL/GenBank/DDBJ databases">
        <title>A genome sequence resource for the geographically widespread anthracnose pathogen Colletotrichum asianum.</title>
        <authorList>
            <person name="Meng Y."/>
        </authorList>
    </citation>
    <scope>NUCLEOTIDE SEQUENCE [LARGE SCALE GENOMIC DNA]</scope>
    <source>
        <strain evidence="2 3">ICMP 18580</strain>
    </source>
</reference>
<dbReference type="Proteomes" id="UP000434172">
    <property type="component" value="Unassembled WGS sequence"/>
</dbReference>
<evidence type="ECO:0000313" key="2">
    <source>
        <dbReference type="EMBL" id="KAF0329863.1"/>
    </source>
</evidence>
<name>A0A8H3WKT0_9PEZI</name>
<proteinExistence type="predicted"/>
<accession>A0A8H3WKT0</accession>
<gene>
    <name evidence="2" type="ORF">GQ607_003036</name>
</gene>
<sequence>MSSQRPAMLQTPETGPEETRQLASNARVRESGFRSLRRSRKLVDEGGGDGKDDDVCVLGRATRECVGSDTTRRRTGGSSRVYA</sequence>
<evidence type="ECO:0000313" key="3">
    <source>
        <dbReference type="Proteomes" id="UP000434172"/>
    </source>
</evidence>
<organism evidence="2 3">
    <name type="scientific">Colletotrichum asianum</name>
    <dbReference type="NCBI Taxonomy" id="702518"/>
    <lineage>
        <taxon>Eukaryota</taxon>
        <taxon>Fungi</taxon>
        <taxon>Dikarya</taxon>
        <taxon>Ascomycota</taxon>
        <taxon>Pezizomycotina</taxon>
        <taxon>Sordariomycetes</taxon>
        <taxon>Hypocreomycetidae</taxon>
        <taxon>Glomerellales</taxon>
        <taxon>Glomerellaceae</taxon>
        <taxon>Colletotrichum</taxon>
        <taxon>Colletotrichum gloeosporioides species complex</taxon>
    </lineage>
</organism>
<dbReference type="EMBL" id="WOWK01000010">
    <property type="protein sequence ID" value="KAF0329863.1"/>
    <property type="molecule type" value="Genomic_DNA"/>
</dbReference>
<feature type="region of interest" description="Disordered" evidence="1">
    <location>
        <begin position="1"/>
        <end position="34"/>
    </location>
</feature>